<feature type="repeat" description="ANK" evidence="3">
    <location>
        <begin position="551"/>
        <end position="576"/>
    </location>
</feature>
<dbReference type="PANTHER" id="PTHR24198:SF165">
    <property type="entry name" value="ANKYRIN REPEAT-CONTAINING PROTEIN-RELATED"/>
    <property type="match status" value="1"/>
</dbReference>
<dbReference type="PROSITE" id="PS50297">
    <property type="entry name" value="ANK_REP_REGION"/>
    <property type="match status" value="6"/>
</dbReference>
<evidence type="ECO:0000256" key="1">
    <source>
        <dbReference type="ARBA" id="ARBA00022737"/>
    </source>
</evidence>
<dbReference type="SUPFAM" id="SSF48403">
    <property type="entry name" value="Ankyrin repeat"/>
    <property type="match status" value="2"/>
</dbReference>
<feature type="repeat" description="ANK" evidence="3">
    <location>
        <begin position="98"/>
        <end position="130"/>
    </location>
</feature>
<comment type="caution">
    <text evidence="4">The sequence shown here is derived from an EMBL/GenBank/DDBJ whole genome shotgun (WGS) entry which is preliminary data.</text>
</comment>
<name>A0A2U3DRW7_PURLI</name>
<dbReference type="Pfam" id="PF00023">
    <property type="entry name" value="Ank"/>
    <property type="match status" value="2"/>
</dbReference>
<dbReference type="Pfam" id="PF12796">
    <property type="entry name" value="Ank_2"/>
    <property type="match status" value="4"/>
</dbReference>
<evidence type="ECO:0000256" key="3">
    <source>
        <dbReference type="PROSITE-ProRule" id="PRU00023"/>
    </source>
</evidence>
<dbReference type="PRINTS" id="PR01415">
    <property type="entry name" value="ANKYRIN"/>
</dbReference>
<sequence length="651" mass="71003">MIFSRISLDVFLLIAEELCDFDLSALSRTNKQIHRAASHVLYSRDAKRSLVVSARWAFHWDSRRTMERIVEARMGCSDSGRKLYREVIASLLEPIIPTGWPVLTFAAKQGLLNIVQMLLDHGFDVNSATVTRHTALYIAVDQNNKNIISALLCSGQLHTDTSPLLLAARRANWQAVDAMINSGMDANQHAEGSILEHAIDQNEETRIKALVEAGVDVNRQAKHGARTPLIQAACKGHIDAVKLFLQKGARIDYRDSFGMTALHVAVAHGHANVVDVLLDSGANVLLRNKLGDTPLMAAAWHGDVHIVNMLLTAPGAQMETRGTDNRTALLKAVAQGRTGAVDALISNGADVLCRDRYGDTPLLLAAKKNNSSIARRLLEAEDAGLEVRDINGRTPLLAAVAQESAAATIILLKSGAITTSRDRLGDTPLLLAAGLGNVLIVRQLLESAESGLEICDRDGRPPLLRAAYMWQSEVFRTLLEANADTQGVDNFGHSAMSFVISRAMPAELHELLLMKSRCSGTFLRQAARKGDLRTMSYLLGAGLPPDEQDPDGRTALSWAASEGQEGAVRLLLRSGAVEVDLKDRNGQTALFWAAVTNNGRIIRALVAAGASKELEDNCGRTPRWWQKALNSKPARGLPRQRRFRKRKVRAC</sequence>
<dbReference type="PROSITE" id="PS50088">
    <property type="entry name" value="ANK_REPEAT"/>
    <property type="match status" value="8"/>
</dbReference>
<proteinExistence type="predicted"/>
<keyword evidence="1" id="KW-0677">Repeat</keyword>
<keyword evidence="2 3" id="KW-0040">ANK repeat</keyword>
<dbReference type="InterPro" id="IPR036770">
    <property type="entry name" value="Ankyrin_rpt-contain_sf"/>
</dbReference>
<gene>
    <name evidence="4" type="ORF">PCL_08355</name>
</gene>
<feature type="repeat" description="ANK" evidence="3">
    <location>
        <begin position="458"/>
        <end position="490"/>
    </location>
</feature>
<feature type="repeat" description="ANK" evidence="3">
    <location>
        <begin position="391"/>
        <end position="423"/>
    </location>
</feature>
<evidence type="ECO:0000313" key="4">
    <source>
        <dbReference type="EMBL" id="PWI64996.1"/>
    </source>
</evidence>
<evidence type="ECO:0000256" key="2">
    <source>
        <dbReference type="ARBA" id="ARBA00023043"/>
    </source>
</evidence>
<feature type="repeat" description="ANK" evidence="3">
    <location>
        <begin position="324"/>
        <end position="356"/>
    </location>
</feature>
<reference evidence="4 5" key="1">
    <citation type="journal article" date="2016" name="Front. Microbiol.">
        <title>Genome and transcriptome sequences reveal the specific parasitism of the nematophagous Purpureocillium lilacinum 36-1.</title>
        <authorList>
            <person name="Xie J."/>
            <person name="Li S."/>
            <person name="Mo C."/>
            <person name="Xiao X."/>
            <person name="Peng D."/>
            <person name="Wang G."/>
            <person name="Xiao Y."/>
        </authorList>
    </citation>
    <scope>NUCLEOTIDE SEQUENCE [LARGE SCALE GENOMIC DNA]</scope>
    <source>
        <strain evidence="4 5">36-1</strain>
    </source>
</reference>
<feature type="repeat" description="ANK" evidence="3">
    <location>
        <begin position="224"/>
        <end position="256"/>
    </location>
</feature>
<dbReference type="Gene3D" id="1.25.40.20">
    <property type="entry name" value="Ankyrin repeat-containing domain"/>
    <property type="match status" value="5"/>
</dbReference>
<feature type="repeat" description="ANK" evidence="3">
    <location>
        <begin position="257"/>
        <end position="289"/>
    </location>
</feature>
<evidence type="ECO:0000313" key="5">
    <source>
        <dbReference type="Proteomes" id="UP000245956"/>
    </source>
</evidence>
<accession>A0A2U3DRW7</accession>
<dbReference type="PANTHER" id="PTHR24198">
    <property type="entry name" value="ANKYRIN REPEAT AND PROTEIN KINASE DOMAIN-CONTAINING PROTEIN"/>
    <property type="match status" value="1"/>
</dbReference>
<dbReference type="SMART" id="SM00248">
    <property type="entry name" value="ANK"/>
    <property type="match status" value="15"/>
</dbReference>
<organism evidence="4 5">
    <name type="scientific">Purpureocillium lilacinum</name>
    <name type="common">Paecilomyces lilacinus</name>
    <dbReference type="NCBI Taxonomy" id="33203"/>
    <lineage>
        <taxon>Eukaryota</taxon>
        <taxon>Fungi</taxon>
        <taxon>Dikarya</taxon>
        <taxon>Ascomycota</taxon>
        <taxon>Pezizomycotina</taxon>
        <taxon>Sordariomycetes</taxon>
        <taxon>Hypocreomycetidae</taxon>
        <taxon>Hypocreales</taxon>
        <taxon>Ophiocordycipitaceae</taxon>
        <taxon>Purpureocillium</taxon>
    </lineage>
</organism>
<dbReference type="EMBL" id="LCWV01000040">
    <property type="protein sequence ID" value="PWI64996.1"/>
    <property type="molecule type" value="Genomic_DNA"/>
</dbReference>
<feature type="repeat" description="ANK" evidence="3">
    <location>
        <begin position="585"/>
        <end position="617"/>
    </location>
</feature>
<dbReference type="InterPro" id="IPR002110">
    <property type="entry name" value="Ankyrin_rpt"/>
</dbReference>
<dbReference type="Proteomes" id="UP000245956">
    <property type="component" value="Unassembled WGS sequence"/>
</dbReference>
<protein>
    <submittedName>
        <fullName evidence="4">Uncharacterized protein</fullName>
    </submittedName>
</protein>
<dbReference type="AlphaFoldDB" id="A0A2U3DRW7"/>